<dbReference type="GO" id="GO:0046872">
    <property type="term" value="F:metal ion binding"/>
    <property type="evidence" value="ECO:0007669"/>
    <property type="project" value="UniProtKB-KW"/>
</dbReference>
<dbReference type="InterPro" id="IPR003442">
    <property type="entry name" value="T6A_TsaE"/>
</dbReference>
<name>A0A7S8C8A6_9HYPH</name>
<proteinExistence type="inferred from homology"/>
<dbReference type="InterPro" id="IPR011009">
    <property type="entry name" value="Kinase-like_dom_sf"/>
</dbReference>
<organism evidence="12 13">
    <name type="scientific">Kaustia mangrovi</name>
    <dbReference type="NCBI Taxonomy" id="2593653"/>
    <lineage>
        <taxon>Bacteria</taxon>
        <taxon>Pseudomonadati</taxon>
        <taxon>Pseudomonadota</taxon>
        <taxon>Alphaproteobacteria</taxon>
        <taxon>Hyphomicrobiales</taxon>
        <taxon>Parvibaculaceae</taxon>
        <taxon>Kaustia</taxon>
    </lineage>
</organism>
<evidence type="ECO:0000256" key="2">
    <source>
        <dbReference type="ARBA" id="ARBA00007599"/>
    </source>
</evidence>
<dbReference type="Proteomes" id="UP000593594">
    <property type="component" value="Chromosome"/>
</dbReference>
<reference evidence="12 13" key="1">
    <citation type="submission" date="2020-06" db="EMBL/GenBank/DDBJ databases">
        <title>Genome sequence of 2 isolates from Red Sea Mangroves.</title>
        <authorList>
            <person name="Sefrji F."/>
            <person name="Michoud G."/>
            <person name="Merlino G."/>
            <person name="Daffonchio D."/>
        </authorList>
    </citation>
    <scope>NUCLEOTIDE SEQUENCE [LARGE SCALE GENOMIC DNA]</scope>
    <source>
        <strain evidence="12 13">R1DC25</strain>
    </source>
</reference>
<dbReference type="PANTHER" id="PTHR33540">
    <property type="entry name" value="TRNA THREONYLCARBAMOYLADENOSINE BIOSYNTHESIS PROTEIN TSAE"/>
    <property type="match status" value="1"/>
</dbReference>
<gene>
    <name evidence="12" type="primary">tsaE</name>
    <name evidence="12" type="ORF">HW532_07460</name>
</gene>
<keyword evidence="8" id="KW-0067">ATP-binding</keyword>
<dbReference type="Pfam" id="PF02367">
    <property type="entry name" value="TsaE"/>
    <property type="match status" value="1"/>
</dbReference>
<evidence type="ECO:0000259" key="11">
    <source>
        <dbReference type="Pfam" id="PF01636"/>
    </source>
</evidence>
<keyword evidence="6" id="KW-0479">Metal-binding</keyword>
<keyword evidence="9" id="KW-0460">Magnesium</keyword>
<dbReference type="InterPro" id="IPR027417">
    <property type="entry name" value="P-loop_NTPase"/>
</dbReference>
<dbReference type="EMBL" id="CP058214">
    <property type="protein sequence ID" value="QPC45227.1"/>
    <property type="molecule type" value="Genomic_DNA"/>
</dbReference>
<dbReference type="GO" id="GO:0005737">
    <property type="term" value="C:cytoplasm"/>
    <property type="evidence" value="ECO:0007669"/>
    <property type="project" value="UniProtKB-SubCell"/>
</dbReference>
<evidence type="ECO:0000256" key="9">
    <source>
        <dbReference type="ARBA" id="ARBA00022842"/>
    </source>
</evidence>
<dbReference type="PANTHER" id="PTHR33540:SF2">
    <property type="entry name" value="TRNA THREONYLCARBAMOYLADENOSINE BIOSYNTHESIS PROTEIN TSAE"/>
    <property type="match status" value="1"/>
</dbReference>
<keyword evidence="5" id="KW-0819">tRNA processing</keyword>
<evidence type="ECO:0000256" key="4">
    <source>
        <dbReference type="ARBA" id="ARBA00022490"/>
    </source>
</evidence>
<evidence type="ECO:0000313" key="13">
    <source>
        <dbReference type="Proteomes" id="UP000593594"/>
    </source>
</evidence>
<dbReference type="Pfam" id="PF01636">
    <property type="entry name" value="APH"/>
    <property type="match status" value="1"/>
</dbReference>
<protein>
    <recommendedName>
        <fullName evidence="3">tRNA threonylcarbamoyladenosine biosynthesis protein TsaE</fullName>
    </recommendedName>
    <alternativeName>
        <fullName evidence="10">t(6)A37 threonylcarbamoyladenosine biosynthesis protein TsaE</fullName>
    </alternativeName>
</protein>
<keyword evidence="13" id="KW-1185">Reference proteome</keyword>
<evidence type="ECO:0000313" key="12">
    <source>
        <dbReference type="EMBL" id="QPC45227.1"/>
    </source>
</evidence>
<dbReference type="SUPFAM" id="SSF52540">
    <property type="entry name" value="P-loop containing nucleoside triphosphate hydrolases"/>
    <property type="match status" value="1"/>
</dbReference>
<dbReference type="GO" id="GO:0016740">
    <property type="term" value="F:transferase activity"/>
    <property type="evidence" value="ECO:0007669"/>
    <property type="project" value="UniProtKB-KW"/>
</dbReference>
<feature type="domain" description="Aminoglycoside phosphotransferase" evidence="11">
    <location>
        <begin position="183"/>
        <end position="435"/>
    </location>
</feature>
<evidence type="ECO:0000256" key="7">
    <source>
        <dbReference type="ARBA" id="ARBA00022741"/>
    </source>
</evidence>
<sequence length="518" mass="56515">MQPEATRTIPLPDATATEAFAHKLSLFVRPGDTICLGGDLGTGKTTLARALIRALAGDAALEVPSPTFTLVQSYDTPRMAVYHVDLYRIADAGEVAELGLADMARDALVIVEWPERAGSALPADRLDILLEETDTGTDGSADGSADERRATLAGHGRWAATVARMAAIEGFLDSAGWAAAERRFLQGDASARRYEALHLAGHVDVLLMDMPRQPDGPPVRDGLPYSRIAHLAEDVRPVVAIGGALRRIGLSAPAIHACDMDHGLLLIERLDGEVYGDMARRGADMGEPMTAAVDVLIAIARAGLAPTMALPDGTDYTVPPFDRDAREIEAGLLLDWFWPFRLGTAPSGDAARAFREAWRAVWPAVETGETAWILRDYHSPNLIWLPDREAEARVGVIDYQDAVIGHPAYDLASLLQDARIDVAQETERDLLDYYLARREAEEPGFDAAAFRAAYAVIAAQRATKILGIFARLKERDGKPGYLRHLPRVSHYLERNLQHEALGPVRDWFAAHLPQNIRI</sequence>
<dbReference type="GO" id="GO:0005524">
    <property type="term" value="F:ATP binding"/>
    <property type="evidence" value="ECO:0007669"/>
    <property type="project" value="UniProtKB-KW"/>
</dbReference>
<evidence type="ECO:0000256" key="1">
    <source>
        <dbReference type="ARBA" id="ARBA00004496"/>
    </source>
</evidence>
<dbReference type="NCBIfam" id="TIGR00150">
    <property type="entry name" value="T6A_YjeE"/>
    <property type="match status" value="1"/>
</dbReference>
<dbReference type="InterPro" id="IPR002575">
    <property type="entry name" value="Aminoglycoside_PTrfase"/>
</dbReference>
<dbReference type="Gene3D" id="3.90.1200.10">
    <property type="match status" value="1"/>
</dbReference>
<dbReference type="KEGG" id="kmn:HW532_07460"/>
<evidence type="ECO:0000256" key="5">
    <source>
        <dbReference type="ARBA" id="ARBA00022694"/>
    </source>
</evidence>
<keyword evidence="12" id="KW-0808">Transferase</keyword>
<comment type="subcellular location">
    <subcellularLocation>
        <location evidence="1">Cytoplasm</location>
    </subcellularLocation>
</comment>
<evidence type="ECO:0000256" key="6">
    <source>
        <dbReference type="ARBA" id="ARBA00022723"/>
    </source>
</evidence>
<comment type="similarity">
    <text evidence="2">Belongs to the TsaE family.</text>
</comment>
<dbReference type="Gene3D" id="3.40.50.300">
    <property type="entry name" value="P-loop containing nucleotide triphosphate hydrolases"/>
    <property type="match status" value="1"/>
</dbReference>
<dbReference type="GO" id="GO:0002949">
    <property type="term" value="P:tRNA threonylcarbamoyladenosine modification"/>
    <property type="evidence" value="ECO:0007669"/>
    <property type="project" value="InterPro"/>
</dbReference>
<keyword evidence="4" id="KW-0963">Cytoplasm</keyword>
<dbReference type="Gene3D" id="3.30.200.20">
    <property type="entry name" value="Phosphorylase Kinase, domain 1"/>
    <property type="match status" value="1"/>
</dbReference>
<accession>A0A7S8C8A6</accession>
<evidence type="ECO:0000256" key="10">
    <source>
        <dbReference type="ARBA" id="ARBA00032441"/>
    </source>
</evidence>
<dbReference type="SUPFAM" id="SSF56112">
    <property type="entry name" value="Protein kinase-like (PK-like)"/>
    <property type="match status" value="1"/>
</dbReference>
<evidence type="ECO:0000256" key="3">
    <source>
        <dbReference type="ARBA" id="ARBA00019010"/>
    </source>
</evidence>
<keyword evidence="7" id="KW-0547">Nucleotide-binding</keyword>
<evidence type="ECO:0000256" key="8">
    <source>
        <dbReference type="ARBA" id="ARBA00022840"/>
    </source>
</evidence>
<dbReference type="AlphaFoldDB" id="A0A7S8C8A6"/>